<dbReference type="SUPFAM" id="SSF53822">
    <property type="entry name" value="Periplasmic binding protein-like I"/>
    <property type="match status" value="1"/>
</dbReference>
<keyword evidence="6" id="KW-1185">Reference proteome</keyword>
<reference evidence="6" key="1">
    <citation type="submission" date="2016-10" db="EMBL/GenBank/DDBJ databases">
        <authorList>
            <person name="Varghese N."/>
            <person name="Submissions S."/>
        </authorList>
    </citation>
    <scope>NUCLEOTIDE SEQUENCE [LARGE SCALE GENOMIC DNA]</scope>
    <source>
        <strain evidence="6">DSM 43163</strain>
    </source>
</reference>
<evidence type="ECO:0000256" key="3">
    <source>
        <dbReference type="SAM" id="SignalP"/>
    </source>
</evidence>
<dbReference type="GO" id="GO:0030288">
    <property type="term" value="C:outer membrane-bounded periplasmic space"/>
    <property type="evidence" value="ECO:0007669"/>
    <property type="project" value="TreeGrafter"/>
</dbReference>
<dbReference type="PANTHER" id="PTHR30036:SF1">
    <property type="entry name" value="D-XYLOSE-BINDING PERIPLASMIC PROTEIN"/>
    <property type="match status" value="1"/>
</dbReference>
<dbReference type="PROSITE" id="PS51257">
    <property type="entry name" value="PROKAR_LIPOPROTEIN"/>
    <property type="match status" value="1"/>
</dbReference>
<feature type="chain" id="PRO_5038502187" evidence="3">
    <location>
        <begin position="22"/>
        <end position="361"/>
    </location>
</feature>
<comment type="subcellular location">
    <subcellularLocation>
        <location evidence="1">Cell envelope</location>
    </subcellularLocation>
</comment>
<sequence length="361" mass="38031">MRKGILSVAAISVVAALTLTACGDDSGDDAEGGQVGAVKGKVGVILPDTKSSARYESFDRPYLAEAFKAAGVQYDIQNAEGSAQRFQTIADQMITSGVTVLLIDGIDSNSAAAVTRKAQQQGVKTIDYDRLTLGGVSDYYVSFDNVKVGEELGKGLQKCLGDKDANIVYLNGAPTDNNATLFAQGAHSVLDKVSGYKKVAEQAVPGWDNQRGATIFEQMWTQQNGKIDGVLAANDGLGNAAVSILKKNKVAGKVPVTGQDATLQGLQNVLDGTQCMTVYKPIKQQADAAAKLAISLLKGEKAETNGTTKDTEGNRDVPSVLLTPIGIFKDNVKQVVDDGFVKQEELCAGDYADKCKEAGIQ</sequence>
<feature type="signal peptide" evidence="3">
    <location>
        <begin position="1"/>
        <end position="21"/>
    </location>
</feature>
<dbReference type="AlphaFoldDB" id="A0A1H6E692"/>
<name>A0A1H6E692_9ACTN</name>
<dbReference type="CDD" id="cd19995">
    <property type="entry name" value="PBP1_ABC_xylose_binding-like"/>
    <property type="match status" value="1"/>
</dbReference>
<dbReference type="Pfam" id="PF13407">
    <property type="entry name" value="Peripla_BP_4"/>
    <property type="match status" value="1"/>
</dbReference>
<evidence type="ECO:0000313" key="5">
    <source>
        <dbReference type="EMBL" id="SEG92486.1"/>
    </source>
</evidence>
<proteinExistence type="predicted"/>
<evidence type="ECO:0000256" key="2">
    <source>
        <dbReference type="ARBA" id="ARBA00022729"/>
    </source>
</evidence>
<dbReference type="RefSeq" id="WP_103944449.1">
    <property type="nucleotide sequence ID" value="NZ_FNVO01000034.1"/>
</dbReference>
<dbReference type="EMBL" id="FNVO01000034">
    <property type="protein sequence ID" value="SEG92486.1"/>
    <property type="molecule type" value="Genomic_DNA"/>
</dbReference>
<dbReference type="PANTHER" id="PTHR30036">
    <property type="entry name" value="D-XYLOSE-BINDING PERIPLASMIC PROTEIN"/>
    <property type="match status" value="1"/>
</dbReference>
<accession>A0A1H6E692</accession>
<dbReference type="InterPro" id="IPR050555">
    <property type="entry name" value="Bact_Solute-Bind_Prot2"/>
</dbReference>
<protein>
    <submittedName>
        <fullName evidence="5">Monosaccharide ABC transporter substrate-binding protein, CUT2 family</fullName>
    </submittedName>
</protein>
<evidence type="ECO:0000259" key="4">
    <source>
        <dbReference type="Pfam" id="PF13407"/>
    </source>
</evidence>
<dbReference type="InterPro" id="IPR025997">
    <property type="entry name" value="SBP_2_dom"/>
</dbReference>
<dbReference type="Gene3D" id="3.40.50.2300">
    <property type="match status" value="2"/>
</dbReference>
<organism evidence="5 6">
    <name type="scientific">Thermomonospora echinospora</name>
    <dbReference type="NCBI Taxonomy" id="1992"/>
    <lineage>
        <taxon>Bacteria</taxon>
        <taxon>Bacillati</taxon>
        <taxon>Actinomycetota</taxon>
        <taxon>Actinomycetes</taxon>
        <taxon>Streptosporangiales</taxon>
        <taxon>Thermomonosporaceae</taxon>
        <taxon>Thermomonospora</taxon>
    </lineage>
</organism>
<dbReference type="GO" id="GO:0030246">
    <property type="term" value="F:carbohydrate binding"/>
    <property type="evidence" value="ECO:0007669"/>
    <property type="project" value="TreeGrafter"/>
</dbReference>
<feature type="domain" description="Periplasmic binding protein" evidence="4">
    <location>
        <begin position="45"/>
        <end position="301"/>
    </location>
</feature>
<evidence type="ECO:0000256" key="1">
    <source>
        <dbReference type="ARBA" id="ARBA00004196"/>
    </source>
</evidence>
<evidence type="ECO:0000313" key="6">
    <source>
        <dbReference type="Proteomes" id="UP000236723"/>
    </source>
</evidence>
<dbReference type="OrthoDB" id="9773673at2"/>
<keyword evidence="2 3" id="KW-0732">Signal</keyword>
<dbReference type="InterPro" id="IPR028082">
    <property type="entry name" value="Peripla_BP_I"/>
</dbReference>
<dbReference type="Proteomes" id="UP000236723">
    <property type="component" value="Unassembled WGS sequence"/>
</dbReference>
<gene>
    <name evidence="5" type="ORF">SAMN04489712_13412</name>
</gene>